<evidence type="ECO:0000256" key="2">
    <source>
        <dbReference type="SAM" id="Phobius"/>
    </source>
</evidence>
<keyword evidence="2" id="KW-1133">Transmembrane helix</keyword>
<comment type="caution">
    <text evidence="4">The sequence shown here is derived from an EMBL/GenBank/DDBJ whole genome shotgun (WGS) entry which is preliminary data.</text>
</comment>
<dbReference type="Proteomes" id="UP000264141">
    <property type="component" value="Unassembled WGS sequence"/>
</dbReference>
<dbReference type="GO" id="GO:0016791">
    <property type="term" value="F:phosphatase activity"/>
    <property type="evidence" value="ECO:0007669"/>
    <property type="project" value="TreeGrafter"/>
</dbReference>
<dbReference type="PANTHER" id="PTHR43156:SF2">
    <property type="entry name" value="STAGE II SPORULATION PROTEIN E"/>
    <property type="match status" value="1"/>
</dbReference>
<dbReference type="SUPFAM" id="SSF81606">
    <property type="entry name" value="PP2C-like"/>
    <property type="match status" value="1"/>
</dbReference>
<keyword evidence="2" id="KW-0472">Membrane</keyword>
<sequence>MINVAVRFAMDLPGNLQASARWELLRVELSNLVENTLARLGALVCYRAMGGAIPFPSMEIHTVIGALLATAVMVLLQQVISVPFYILLAAAVEVIDHEVTPCRFLRFVVGKGIVLTVAAPFAVLAAGLYRDYGLWMMLFFFGGLVVVSYLANRSSRSALHIQLQSRMMEGLESLSRALLLAPPDRERILHAIREHITQGRLHLPGRLEICLFPGEIILHEPAMWSALPEDAWNWLRDHPGAHHFGPAMPLPWNEVETDRSTALVSINDYDSGEMVGGIYHSVSARGLIDRQLYLLYLPALNTLADQISLALRRVKGYQQLLQHRRVEEELRLAGDIQGSFLPDRFPELPGWSLSAMLVSARDTSGDFFDFFTLPDGRVGIVLADVADKGIGAALYMALSRAYLRSLALEKDPHPSATLAALNRRILQDTSSDLFVTLVYGLISPGSGTFTYCNGGHPPPLVVRSNPDQPVELLVRTGMAVGVTENTEWQEGSIELFPGDYILMYSDGITEAQSDSGEFFGLERLIREVEAMRGRPPAEVREYLIQRVQEFSGEVQEDDIALLVLCKTG</sequence>
<dbReference type="SMART" id="SM00331">
    <property type="entry name" value="PP2C_SIG"/>
    <property type="match status" value="1"/>
</dbReference>
<organism evidence="4 5">
    <name type="scientific">Anaerolinea thermolimosa</name>
    <dbReference type="NCBI Taxonomy" id="229919"/>
    <lineage>
        <taxon>Bacteria</taxon>
        <taxon>Bacillati</taxon>
        <taxon>Chloroflexota</taxon>
        <taxon>Anaerolineae</taxon>
        <taxon>Anaerolineales</taxon>
        <taxon>Anaerolineaceae</taxon>
        <taxon>Anaerolinea</taxon>
    </lineage>
</organism>
<accession>A0A3D1JJA3</accession>
<feature type="transmembrane region" description="Helical" evidence="2">
    <location>
        <begin position="64"/>
        <end position="92"/>
    </location>
</feature>
<proteinExistence type="predicted"/>
<protein>
    <recommendedName>
        <fullName evidence="3">PPM-type phosphatase domain-containing protein</fullName>
    </recommendedName>
</protein>
<evidence type="ECO:0000259" key="3">
    <source>
        <dbReference type="SMART" id="SM00331"/>
    </source>
</evidence>
<dbReference type="Gene3D" id="3.60.40.10">
    <property type="entry name" value="PPM-type phosphatase domain"/>
    <property type="match status" value="1"/>
</dbReference>
<dbReference type="PANTHER" id="PTHR43156">
    <property type="entry name" value="STAGE II SPORULATION PROTEIN E-RELATED"/>
    <property type="match status" value="1"/>
</dbReference>
<keyword evidence="1" id="KW-0378">Hydrolase</keyword>
<feature type="domain" description="PPM-type phosphatase" evidence="3">
    <location>
        <begin position="348"/>
        <end position="566"/>
    </location>
</feature>
<gene>
    <name evidence="4" type="ORF">DEQ80_12465</name>
</gene>
<dbReference type="EMBL" id="DPBP01000049">
    <property type="protein sequence ID" value="HCE18661.1"/>
    <property type="molecule type" value="Genomic_DNA"/>
</dbReference>
<dbReference type="InterPro" id="IPR001932">
    <property type="entry name" value="PPM-type_phosphatase-like_dom"/>
</dbReference>
<dbReference type="AlphaFoldDB" id="A0A3D1JJA3"/>
<feature type="transmembrane region" description="Helical" evidence="2">
    <location>
        <begin position="104"/>
        <end position="126"/>
    </location>
</feature>
<name>A0A3D1JJA3_9CHLR</name>
<dbReference type="InterPro" id="IPR036457">
    <property type="entry name" value="PPM-type-like_dom_sf"/>
</dbReference>
<dbReference type="Pfam" id="PF07228">
    <property type="entry name" value="SpoIIE"/>
    <property type="match status" value="1"/>
</dbReference>
<evidence type="ECO:0000256" key="1">
    <source>
        <dbReference type="ARBA" id="ARBA00022801"/>
    </source>
</evidence>
<evidence type="ECO:0000313" key="4">
    <source>
        <dbReference type="EMBL" id="HCE18661.1"/>
    </source>
</evidence>
<reference evidence="4 5" key="1">
    <citation type="journal article" date="2018" name="Nat. Biotechnol.">
        <title>A standardized bacterial taxonomy based on genome phylogeny substantially revises the tree of life.</title>
        <authorList>
            <person name="Parks D.H."/>
            <person name="Chuvochina M."/>
            <person name="Waite D.W."/>
            <person name="Rinke C."/>
            <person name="Skarshewski A."/>
            <person name="Chaumeil P.A."/>
            <person name="Hugenholtz P."/>
        </authorList>
    </citation>
    <scope>NUCLEOTIDE SEQUENCE [LARGE SCALE GENOMIC DNA]</scope>
    <source>
        <strain evidence="4">UBA8781</strain>
    </source>
</reference>
<dbReference type="STRING" id="229919.GCA_001050195_00355"/>
<feature type="transmembrane region" description="Helical" evidence="2">
    <location>
        <begin position="132"/>
        <end position="151"/>
    </location>
</feature>
<evidence type="ECO:0000313" key="5">
    <source>
        <dbReference type="Proteomes" id="UP000264141"/>
    </source>
</evidence>
<dbReference type="InterPro" id="IPR052016">
    <property type="entry name" value="Bact_Sigma-Reg"/>
</dbReference>
<keyword evidence="2" id="KW-0812">Transmembrane</keyword>